<dbReference type="SUPFAM" id="SSF88659">
    <property type="entry name" value="Sigma3 and sigma4 domains of RNA polymerase sigma factors"/>
    <property type="match status" value="1"/>
</dbReference>
<dbReference type="Gene3D" id="1.20.140.160">
    <property type="match status" value="1"/>
</dbReference>
<reference evidence="3" key="1">
    <citation type="submission" date="2016-10" db="EMBL/GenBank/DDBJ databases">
        <authorList>
            <person name="Varghese N."/>
            <person name="Submissions S."/>
        </authorList>
    </citation>
    <scope>NUCLEOTIDE SEQUENCE [LARGE SCALE GENOMIC DNA]</scope>
    <source>
        <strain evidence="3">CGMCC 1.8895</strain>
    </source>
</reference>
<dbReference type="GO" id="GO:0003700">
    <property type="term" value="F:DNA-binding transcription factor activity"/>
    <property type="evidence" value="ECO:0007669"/>
    <property type="project" value="InterPro"/>
</dbReference>
<accession>A0A1G9ISE2</accession>
<proteinExistence type="predicted"/>
<evidence type="ECO:0000313" key="2">
    <source>
        <dbReference type="EMBL" id="SDL28239.1"/>
    </source>
</evidence>
<dbReference type="RefSeq" id="WP_092988089.1">
    <property type="nucleotide sequence ID" value="NZ_FNFY01000037.1"/>
</dbReference>
<name>A0A1G9ISE2_9BACL</name>
<dbReference type="EMBL" id="FNFY01000037">
    <property type="protein sequence ID" value="SDL28239.1"/>
    <property type="molecule type" value="Genomic_DNA"/>
</dbReference>
<evidence type="ECO:0000313" key="3">
    <source>
        <dbReference type="Proteomes" id="UP000199008"/>
    </source>
</evidence>
<feature type="domain" description="RNA polymerase sigma-70 region 4" evidence="1">
    <location>
        <begin position="84"/>
        <end position="133"/>
    </location>
</feature>
<gene>
    <name evidence="2" type="ORF">SAMN05216216_1379</name>
</gene>
<dbReference type="InterPro" id="IPR007630">
    <property type="entry name" value="RNA_pol_sigma70_r4"/>
</dbReference>
<organism evidence="2 3">
    <name type="scientific">Lacicoccus qingdaonensis</name>
    <dbReference type="NCBI Taxonomy" id="576118"/>
    <lineage>
        <taxon>Bacteria</taxon>
        <taxon>Bacillati</taxon>
        <taxon>Bacillota</taxon>
        <taxon>Bacilli</taxon>
        <taxon>Bacillales</taxon>
        <taxon>Salinicoccaceae</taxon>
        <taxon>Lacicoccus</taxon>
    </lineage>
</organism>
<dbReference type="Pfam" id="PF04545">
    <property type="entry name" value="Sigma70_r4"/>
    <property type="match status" value="1"/>
</dbReference>
<dbReference type="STRING" id="576118.SAMN05216216_1379"/>
<dbReference type="InterPro" id="IPR013324">
    <property type="entry name" value="RNA_pol_sigma_r3/r4-like"/>
</dbReference>
<dbReference type="AlphaFoldDB" id="A0A1G9ISE2"/>
<sequence length="140" mass="16577">MHPSSFQTTIENQFDYICKRAIENERKNYVKHLSGISNREVSFTEIGDYRVNQFSVMDQYVTDLHMFTVRNYQIGLTDSGLSEALQHLDTKKRDIILLYYFMEMNDTEISTLFNLNRSTIHRHHISGLESIKHFMKECSE</sequence>
<dbReference type="GO" id="GO:0006352">
    <property type="term" value="P:DNA-templated transcription initiation"/>
    <property type="evidence" value="ECO:0007669"/>
    <property type="project" value="InterPro"/>
</dbReference>
<protein>
    <submittedName>
        <fullName evidence="2">RNA polymerase sigma factor, sigma-70 family</fullName>
    </submittedName>
</protein>
<keyword evidence="3" id="KW-1185">Reference proteome</keyword>
<dbReference type="OrthoDB" id="9794508at2"/>
<dbReference type="Proteomes" id="UP000199008">
    <property type="component" value="Unassembled WGS sequence"/>
</dbReference>
<evidence type="ECO:0000259" key="1">
    <source>
        <dbReference type="Pfam" id="PF04545"/>
    </source>
</evidence>